<keyword evidence="4" id="KW-1185">Reference proteome</keyword>
<dbReference type="Pfam" id="PF16064">
    <property type="entry name" value="DUF4806"/>
    <property type="match status" value="1"/>
</dbReference>
<accession>A0ABN7AIN0</accession>
<dbReference type="InterPro" id="IPR032071">
    <property type="entry name" value="DUF4806"/>
</dbReference>
<evidence type="ECO:0000256" key="1">
    <source>
        <dbReference type="SAM" id="MobiDB-lite"/>
    </source>
</evidence>
<feature type="region of interest" description="Disordered" evidence="1">
    <location>
        <begin position="172"/>
        <end position="202"/>
    </location>
</feature>
<reference evidence="3 4" key="1">
    <citation type="submission" date="2023-09" db="EMBL/GenBank/DDBJ databases">
        <title>Nesidiocoris tenuis whole genome shotgun sequence.</title>
        <authorList>
            <person name="Shibata T."/>
            <person name="Shimoda M."/>
            <person name="Kobayashi T."/>
            <person name="Uehara T."/>
        </authorList>
    </citation>
    <scope>NUCLEOTIDE SEQUENCE [LARGE SCALE GENOMIC DNA]</scope>
    <source>
        <strain evidence="3 4">Japan</strain>
    </source>
</reference>
<dbReference type="EMBL" id="AP028911">
    <property type="protein sequence ID" value="BES91808.1"/>
    <property type="molecule type" value="Genomic_DNA"/>
</dbReference>
<sequence length="202" mass="22468">MPTRAPQEDCSESVQIMDEGFAAVIARHLASIDHKLSQIREEIADLKSAQTAQSVSASVLADPNIHLPCCNEQELTLLENYINADLENEKTVENLMSLTGGETLNAVVPKILEKIFTAELAKKFNWTGKNKMKLSSLKLMELLFNAVRKNPPTSSATDHQIIERIQVWFKHSGDRDGGRKRRVAPKHSPPQKPGCEKAEESP</sequence>
<dbReference type="Proteomes" id="UP001307889">
    <property type="component" value="Chromosome 3"/>
</dbReference>
<feature type="domain" description="DUF4806" evidence="2">
    <location>
        <begin position="64"/>
        <end position="144"/>
    </location>
</feature>
<dbReference type="PANTHER" id="PTHR34153">
    <property type="entry name" value="SI:CH211-262H13.3-RELATED-RELATED"/>
    <property type="match status" value="1"/>
</dbReference>
<name>A0ABN7AIN0_9HEMI</name>
<organism evidence="3 4">
    <name type="scientific">Nesidiocoris tenuis</name>
    <dbReference type="NCBI Taxonomy" id="355587"/>
    <lineage>
        <taxon>Eukaryota</taxon>
        <taxon>Metazoa</taxon>
        <taxon>Ecdysozoa</taxon>
        <taxon>Arthropoda</taxon>
        <taxon>Hexapoda</taxon>
        <taxon>Insecta</taxon>
        <taxon>Pterygota</taxon>
        <taxon>Neoptera</taxon>
        <taxon>Paraneoptera</taxon>
        <taxon>Hemiptera</taxon>
        <taxon>Heteroptera</taxon>
        <taxon>Panheteroptera</taxon>
        <taxon>Cimicomorpha</taxon>
        <taxon>Miridae</taxon>
        <taxon>Dicyphina</taxon>
        <taxon>Nesidiocoris</taxon>
    </lineage>
</organism>
<gene>
    <name evidence="3" type="ORF">NTJ_04616</name>
</gene>
<evidence type="ECO:0000313" key="3">
    <source>
        <dbReference type="EMBL" id="BES91808.1"/>
    </source>
</evidence>
<proteinExistence type="predicted"/>
<evidence type="ECO:0000313" key="4">
    <source>
        <dbReference type="Proteomes" id="UP001307889"/>
    </source>
</evidence>
<evidence type="ECO:0000259" key="2">
    <source>
        <dbReference type="Pfam" id="PF16064"/>
    </source>
</evidence>
<protein>
    <submittedName>
        <fullName evidence="3">Hydra magnipapillata</fullName>
    </submittedName>
</protein>
<dbReference type="PANTHER" id="PTHR34153:SF2">
    <property type="entry name" value="SI:CH211-262H13.3-RELATED"/>
    <property type="match status" value="1"/>
</dbReference>